<dbReference type="RefSeq" id="WP_153278400.1">
    <property type="nucleotide sequence ID" value="NZ_CP034550.1"/>
</dbReference>
<dbReference type="KEGG" id="ssyi:EKG83_26010"/>
<evidence type="ECO:0000313" key="3">
    <source>
        <dbReference type="Proteomes" id="UP000325787"/>
    </source>
</evidence>
<name>A0A5Q0H3W2_SACSY</name>
<feature type="compositionally biased region" description="Basic and acidic residues" evidence="1">
    <location>
        <begin position="78"/>
        <end position="94"/>
    </location>
</feature>
<dbReference type="AlphaFoldDB" id="A0A5Q0H3W2"/>
<sequence>MFTEPTGAGKTTLLDEAQRRLTGEIPYAVIDCAAPKSNTAWEVLASLTRDLDLTAAGYGTTPVPEVRHRAGRHRPGLHRADHRQEAGAARTRSEAAIGKELDQLGFSRADLDDAWSIVMHDAVLATTESINQAAGGLNTGATVTRKDVRAAPTRLDHTKNAVNGAGGAFRDQRHDGQLHQLAATGDRGRPGRCIHRPEGHRPAQLTPRHSLAGAVRCVHYVRLRGGAGDHAVGEATADPLTFRLLAAWCQCG</sequence>
<evidence type="ECO:0000313" key="2">
    <source>
        <dbReference type="EMBL" id="QFZ20412.1"/>
    </source>
</evidence>
<reference evidence="3" key="1">
    <citation type="journal article" date="2021" name="Curr. Microbiol.">
        <title>Complete genome of nocamycin-producing strain Saccharothrix syringae NRRL B-16468 reveals the biosynthetic potential for secondary metabolites.</title>
        <authorList>
            <person name="Mo X."/>
            <person name="Yang S."/>
        </authorList>
    </citation>
    <scope>NUCLEOTIDE SEQUENCE [LARGE SCALE GENOMIC DNA]</scope>
    <source>
        <strain evidence="3">ATCC 51364 / DSM 43886 / JCM 6844 / KCTC 9398 / NBRC 14523 / NRRL B-16468 / INA 2240</strain>
    </source>
</reference>
<gene>
    <name evidence="2" type="ORF">EKG83_26010</name>
</gene>
<dbReference type="Proteomes" id="UP000325787">
    <property type="component" value="Chromosome"/>
</dbReference>
<dbReference type="OrthoDB" id="3512096at2"/>
<proteinExistence type="predicted"/>
<evidence type="ECO:0000256" key="1">
    <source>
        <dbReference type="SAM" id="MobiDB-lite"/>
    </source>
</evidence>
<protein>
    <submittedName>
        <fullName evidence="2">Uncharacterized protein</fullName>
    </submittedName>
</protein>
<dbReference type="EMBL" id="CP034550">
    <property type="protein sequence ID" value="QFZ20412.1"/>
    <property type="molecule type" value="Genomic_DNA"/>
</dbReference>
<accession>A0A5Q0H3W2</accession>
<feature type="region of interest" description="Disordered" evidence="1">
    <location>
        <begin position="62"/>
        <end position="94"/>
    </location>
</feature>
<keyword evidence="3" id="KW-1185">Reference proteome</keyword>
<organism evidence="2 3">
    <name type="scientific">Saccharothrix syringae</name>
    <name type="common">Nocardiopsis syringae</name>
    <dbReference type="NCBI Taxonomy" id="103733"/>
    <lineage>
        <taxon>Bacteria</taxon>
        <taxon>Bacillati</taxon>
        <taxon>Actinomycetota</taxon>
        <taxon>Actinomycetes</taxon>
        <taxon>Pseudonocardiales</taxon>
        <taxon>Pseudonocardiaceae</taxon>
        <taxon>Saccharothrix</taxon>
    </lineage>
</organism>